<gene>
    <name evidence="1" type="ORF">BG454_01265</name>
</gene>
<organism evidence="1 2">
    <name type="scientific">Roseinatronobacter bogoriensis subsp. barguzinensis</name>
    <dbReference type="NCBI Taxonomy" id="441209"/>
    <lineage>
        <taxon>Bacteria</taxon>
        <taxon>Pseudomonadati</taxon>
        <taxon>Pseudomonadota</taxon>
        <taxon>Alphaproteobacteria</taxon>
        <taxon>Rhodobacterales</taxon>
        <taxon>Paracoccaceae</taxon>
        <taxon>Roseinatronobacter</taxon>
    </lineage>
</organism>
<accession>A0A2K8KCY9</accession>
<keyword evidence="2" id="KW-1185">Reference proteome</keyword>
<proteinExistence type="predicted"/>
<name>A0A2K8KCY9_9RHOB</name>
<sequence>MNTAMQVKICEHASRDDAASMRRLLQRQARVGIIANTVDVTLPVAPPKDVWLRWPRLQSSRRLRRGAKLSQGADLWQDEVLNGNLLQNFKNDLRAALGDKAQHSGHVQRLRSTGIVGVKAATEESREDKPSVPHSFLHGMASAAQGVTSFWQRLK</sequence>
<dbReference type="AlphaFoldDB" id="A0A2K8KCY9"/>
<dbReference type="STRING" id="441209.GCA_001870665_00982"/>
<dbReference type="KEGG" id="rbg:BG454_01265"/>
<reference evidence="1 2" key="1">
    <citation type="submission" date="2017-11" db="EMBL/GenBank/DDBJ databases">
        <title>Revised Sequence and Annotation of the Rhodobaca barguzinensis strain alga05 Genome.</title>
        <authorList>
            <person name="Kopejtka K."/>
            <person name="Tomasch J.M."/>
            <person name="Bunk B."/>
            <person name="Koblizek M."/>
        </authorList>
    </citation>
    <scope>NUCLEOTIDE SEQUENCE [LARGE SCALE GENOMIC DNA]</scope>
    <source>
        <strain evidence="2">alga05</strain>
    </source>
</reference>
<protein>
    <submittedName>
        <fullName evidence="1">Uncharacterized protein</fullName>
    </submittedName>
</protein>
<evidence type="ECO:0000313" key="2">
    <source>
        <dbReference type="Proteomes" id="UP000228948"/>
    </source>
</evidence>
<dbReference type="EMBL" id="CP024899">
    <property type="protein sequence ID" value="ATX64628.1"/>
    <property type="molecule type" value="Genomic_DNA"/>
</dbReference>
<dbReference type="Proteomes" id="UP000228948">
    <property type="component" value="Chromosome"/>
</dbReference>
<evidence type="ECO:0000313" key="1">
    <source>
        <dbReference type="EMBL" id="ATX64628.1"/>
    </source>
</evidence>